<proteinExistence type="predicted"/>
<evidence type="ECO:0000256" key="1">
    <source>
        <dbReference type="SAM" id="SignalP"/>
    </source>
</evidence>
<keyword evidence="3" id="KW-1185">Reference proteome</keyword>
<feature type="signal peptide" evidence="1">
    <location>
        <begin position="1"/>
        <end position="23"/>
    </location>
</feature>
<keyword evidence="1" id="KW-0732">Signal</keyword>
<dbReference type="EMBL" id="CAUJNA010003261">
    <property type="protein sequence ID" value="CAJ1397311.1"/>
    <property type="molecule type" value="Genomic_DNA"/>
</dbReference>
<name>A0AA36NBG7_9DINO</name>
<gene>
    <name evidence="2" type="ORF">EVOR1521_LOCUS21353</name>
</gene>
<comment type="caution">
    <text evidence="2">The sequence shown here is derived from an EMBL/GenBank/DDBJ whole genome shotgun (WGS) entry which is preliminary data.</text>
</comment>
<feature type="chain" id="PRO_5041396876" evidence="1">
    <location>
        <begin position="24"/>
        <end position="163"/>
    </location>
</feature>
<evidence type="ECO:0000313" key="3">
    <source>
        <dbReference type="Proteomes" id="UP001178507"/>
    </source>
</evidence>
<organism evidence="2 3">
    <name type="scientific">Effrenium voratum</name>
    <dbReference type="NCBI Taxonomy" id="2562239"/>
    <lineage>
        <taxon>Eukaryota</taxon>
        <taxon>Sar</taxon>
        <taxon>Alveolata</taxon>
        <taxon>Dinophyceae</taxon>
        <taxon>Suessiales</taxon>
        <taxon>Symbiodiniaceae</taxon>
        <taxon>Effrenium</taxon>
    </lineage>
</organism>
<reference evidence="2" key="1">
    <citation type="submission" date="2023-08" db="EMBL/GenBank/DDBJ databases">
        <authorList>
            <person name="Chen Y."/>
            <person name="Shah S."/>
            <person name="Dougan E. K."/>
            <person name="Thang M."/>
            <person name="Chan C."/>
        </authorList>
    </citation>
    <scope>NUCLEOTIDE SEQUENCE</scope>
</reference>
<dbReference type="Proteomes" id="UP001178507">
    <property type="component" value="Unassembled WGS sequence"/>
</dbReference>
<evidence type="ECO:0000313" key="2">
    <source>
        <dbReference type="EMBL" id="CAJ1397311.1"/>
    </source>
</evidence>
<sequence length="163" mass="18449">MTRAVWLCLVAAICSHWLHFQKCFGPPCARIQRAGLVQSLDRSVKAHAVFLRIIETCTVPGVLEVVHEERENLRDSENLKSIATAWSKLARYATHTSQVRTSQVNVTHLTSFVELTCLLLAQGGGEVDISYVEGILWSAAKLRQLRKWAPLWPILARTLRYVR</sequence>
<protein>
    <submittedName>
        <fullName evidence="2">Uncharacterized protein</fullName>
    </submittedName>
</protein>
<dbReference type="AlphaFoldDB" id="A0AA36NBG7"/>
<accession>A0AA36NBG7</accession>